<accession>A0A0C2BNG2</accession>
<proteinExistence type="predicted"/>
<dbReference type="STRING" id="709839.TSA66_13380"/>
<dbReference type="PANTHER" id="PTHR43781">
    <property type="entry name" value="SACCHAROPINE DEHYDROGENASE"/>
    <property type="match status" value="1"/>
</dbReference>
<evidence type="ECO:0000313" key="3">
    <source>
        <dbReference type="Proteomes" id="UP000031572"/>
    </source>
</evidence>
<organism evidence="2 3">
    <name type="scientific">Noviherbaspirillum autotrophicum</name>
    <dbReference type="NCBI Taxonomy" id="709839"/>
    <lineage>
        <taxon>Bacteria</taxon>
        <taxon>Pseudomonadati</taxon>
        <taxon>Pseudomonadota</taxon>
        <taxon>Betaproteobacteria</taxon>
        <taxon>Burkholderiales</taxon>
        <taxon>Oxalobacteraceae</taxon>
        <taxon>Noviherbaspirillum</taxon>
    </lineage>
</organism>
<evidence type="ECO:0000313" key="2">
    <source>
        <dbReference type="EMBL" id="KIF81569.1"/>
    </source>
</evidence>
<dbReference type="SUPFAM" id="SSF51735">
    <property type="entry name" value="NAD(P)-binding Rossmann-fold domains"/>
    <property type="match status" value="1"/>
</dbReference>
<dbReference type="AlphaFoldDB" id="A0A0C2BNG2"/>
<name>A0A0C2BNG2_9BURK</name>
<keyword evidence="3" id="KW-1185">Reference proteome</keyword>
<dbReference type="EMBL" id="JWJG01000028">
    <property type="protein sequence ID" value="KIF81569.1"/>
    <property type="molecule type" value="Genomic_DNA"/>
</dbReference>
<evidence type="ECO:0000259" key="1">
    <source>
        <dbReference type="Pfam" id="PF03435"/>
    </source>
</evidence>
<comment type="caution">
    <text evidence="2">The sequence shown here is derived from an EMBL/GenBank/DDBJ whole genome shotgun (WGS) entry which is preliminary data.</text>
</comment>
<protein>
    <submittedName>
        <fullName evidence="2">Membrane protein</fullName>
    </submittedName>
</protein>
<dbReference type="PANTHER" id="PTHR43781:SF1">
    <property type="entry name" value="SACCHAROPINE DEHYDROGENASE"/>
    <property type="match status" value="1"/>
</dbReference>
<dbReference type="InterPro" id="IPR036291">
    <property type="entry name" value="NAD(P)-bd_dom_sf"/>
</dbReference>
<reference evidence="2 3" key="1">
    <citation type="submission" date="2014-12" db="EMBL/GenBank/DDBJ databases">
        <title>Denitrispirillum autotrophicum gen. nov., sp. nov., Denitrifying, Facultatively Autotrophic Bacteria Isolated from Rice Paddy Soil.</title>
        <authorList>
            <person name="Ishii S."/>
            <person name="Ashida N."/>
            <person name="Ohno H."/>
            <person name="Otsuka S."/>
            <person name="Yokota A."/>
            <person name="Senoo K."/>
        </authorList>
    </citation>
    <scope>NUCLEOTIDE SEQUENCE [LARGE SCALE GENOMIC DNA]</scope>
    <source>
        <strain evidence="2 3">TSA66</strain>
    </source>
</reference>
<dbReference type="Proteomes" id="UP000031572">
    <property type="component" value="Unassembled WGS sequence"/>
</dbReference>
<dbReference type="Pfam" id="PF03435">
    <property type="entry name" value="Sacchrp_dh_NADP"/>
    <property type="match status" value="1"/>
</dbReference>
<dbReference type="RefSeq" id="WP_040040391.1">
    <property type="nucleotide sequence ID" value="NZ_JWJG01000028.1"/>
</dbReference>
<feature type="domain" description="Saccharopine dehydrogenase NADP binding" evidence="1">
    <location>
        <begin position="5"/>
        <end position="122"/>
    </location>
</feature>
<dbReference type="Gene3D" id="3.40.50.720">
    <property type="entry name" value="NAD(P)-binding Rossmann-like Domain"/>
    <property type="match status" value="1"/>
</dbReference>
<sequence>MSSWMIYGANGYTGELIAREAKRRNLRPVLAGRHRERIERLAGELTLPCRVFSLDDPLEAAKQVSGMSLVLNCAGPFSATSAPMIEACLQARAHYLDITGEIGVFEHAHALDARARDAGVVLCPGVGFDVIPTDCVASALKAALPDAITLRLGFDSRSGFSPGTAKTSVEGLAQGGKVRRDGRIVTVPLAYQVRRIDFGDGEKLAMSIPWGDVATAYYSTGIPNIEVYIPATPGMVSNLRRANYLQWLLRMKAVQAFLKRRIEKSVRGPDEQTRNRLPTHVWGEATNAGGQKKTARIKTANGYSLSVAGALAMAEFVLSHAPEGGYYTPSLLAGADLVARLPGSGPLVLE</sequence>
<gene>
    <name evidence="2" type="ORF">TSA66_13380</name>
</gene>
<dbReference type="InterPro" id="IPR005097">
    <property type="entry name" value="Sacchrp_dh_NADP-bd"/>
</dbReference>